<name>A0ABS9BQU1_9BACT</name>
<proteinExistence type="predicted"/>
<sequence>MLEYVKTILTKVSFDKKLFEKELRKALNLLMPAEIQEFKEWCYQKFSRKYQPVLDKYFVALAG</sequence>
<organism evidence="1 2">
    <name type="scientific">Mariniradius sediminis</name>
    <dbReference type="NCBI Taxonomy" id="2909237"/>
    <lineage>
        <taxon>Bacteria</taxon>
        <taxon>Pseudomonadati</taxon>
        <taxon>Bacteroidota</taxon>
        <taxon>Cytophagia</taxon>
        <taxon>Cytophagales</taxon>
        <taxon>Cyclobacteriaceae</taxon>
        <taxon>Mariniradius</taxon>
    </lineage>
</organism>
<accession>A0ABS9BQU1</accession>
<keyword evidence="2" id="KW-1185">Reference proteome</keyword>
<evidence type="ECO:0000313" key="1">
    <source>
        <dbReference type="EMBL" id="MCF1750433.1"/>
    </source>
</evidence>
<dbReference type="RefSeq" id="WP_008627831.1">
    <property type="nucleotide sequence ID" value="NZ_JAKEVZ010000003.1"/>
</dbReference>
<protein>
    <submittedName>
        <fullName evidence="1">Uncharacterized protein</fullName>
    </submittedName>
</protein>
<reference evidence="1 2" key="1">
    <citation type="submission" date="2022-01" db="EMBL/GenBank/DDBJ databases">
        <title>Mariniradius saccharolyticus sp. nov., isolated from sediment of a river.</title>
        <authorList>
            <person name="Liu H."/>
        </authorList>
    </citation>
    <scope>NUCLEOTIDE SEQUENCE [LARGE SCALE GENOMIC DNA]</scope>
    <source>
        <strain evidence="1 2">RY-2</strain>
    </source>
</reference>
<dbReference type="EMBL" id="JAKEVZ010000003">
    <property type="protein sequence ID" value="MCF1750433.1"/>
    <property type="molecule type" value="Genomic_DNA"/>
</dbReference>
<comment type="caution">
    <text evidence="1">The sequence shown here is derived from an EMBL/GenBank/DDBJ whole genome shotgun (WGS) entry which is preliminary data.</text>
</comment>
<evidence type="ECO:0000313" key="2">
    <source>
        <dbReference type="Proteomes" id="UP001201449"/>
    </source>
</evidence>
<dbReference type="Proteomes" id="UP001201449">
    <property type="component" value="Unassembled WGS sequence"/>
</dbReference>
<gene>
    <name evidence="1" type="ORF">L0U89_05060</name>
</gene>